<sequence>MQQSLQLLMSTTNRSSRNTETVKTILSKLLLRIYICLYNSNENALITYISPIYSLIAEGICTLYSICVLLIISGLTTNREAADHGVNCCIVSVAELLLIQCETNTELKSC</sequence>
<dbReference type="Proteomes" id="UP001345963">
    <property type="component" value="Unassembled WGS sequence"/>
</dbReference>
<accession>A0ABU7ACW4</accession>
<dbReference type="EMBL" id="JAHUTI010011151">
    <property type="protein sequence ID" value="MED6235997.1"/>
    <property type="molecule type" value="Genomic_DNA"/>
</dbReference>
<comment type="caution">
    <text evidence="1">The sequence shown here is derived from an EMBL/GenBank/DDBJ whole genome shotgun (WGS) entry which is preliminary data.</text>
</comment>
<evidence type="ECO:0000313" key="2">
    <source>
        <dbReference type="Proteomes" id="UP001345963"/>
    </source>
</evidence>
<keyword evidence="2" id="KW-1185">Reference proteome</keyword>
<gene>
    <name evidence="1" type="ORF">ATANTOWER_003033</name>
</gene>
<name>A0ABU7ACW4_9TELE</name>
<protein>
    <submittedName>
        <fullName evidence="1">Uncharacterized protein</fullName>
    </submittedName>
</protein>
<evidence type="ECO:0000313" key="1">
    <source>
        <dbReference type="EMBL" id="MED6235997.1"/>
    </source>
</evidence>
<proteinExistence type="predicted"/>
<organism evidence="1 2">
    <name type="scientific">Ataeniobius toweri</name>
    <dbReference type="NCBI Taxonomy" id="208326"/>
    <lineage>
        <taxon>Eukaryota</taxon>
        <taxon>Metazoa</taxon>
        <taxon>Chordata</taxon>
        <taxon>Craniata</taxon>
        <taxon>Vertebrata</taxon>
        <taxon>Euteleostomi</taxon>
        <taxon>Actinopterygii</taxon>
        <taxon>Neopterygii</taxon>
        <taxon>Teleostei</taxon>
        <taxon>Neoteleostei</taxon>
        <taxon>Acanthomorphata</taxon>
        <taxon>Ovalentaria</taxon>
        <taxon>Atherinomorphae</taxon>
        <taxon>Cyprinodontiformes</taxon>
        <taxon>Goodeidae</taxon>
        <taxon>Ataeniobius</taxon>
    </lineage>
</organism>
<reference evidence="1 2" key="1">
    <citation type="submission" date="2021-07" db="EMBL/GenBank/DDBJ databases">
        <authorList>
            <person name="Palmer J.M."/>
        </authorList>
    </citation>
    <scope>NUCLEOTIDE SEQUENCE [LARGE SCALE GENOMIC DNA]</scope>
    <source>
        <strain evidence="1 2">AT_MEX2019</strain>
        <tissue evidence="1">Muscle</tissue>
    </source>
</reference>